<name>A0A2X5PP38_9GAMM</name>
<dbReference type="Pfam" id="PF02810">
    <property type="entry name" value="SEC-C"/>
    <property type="match status" value="1"/>
</dbReference>
<feature type="domain" description="YchJ-like middle NTF2-like" evidence="3">
    <location>
        <begin position="30"/>
        <end position="128"/>
    </location>
</feature>
<dbReference type="NCBIfam" id="NF001213">
    <property type="entry name" value="PRK00183.1"/>
    <property type="match status" value="1"/>
</dbReference>
<dbReference type="RefSeq" id="WP_029990341.1">
    <property type="nucleotide sequence ID" value="NZ_LS483499.1"/>
</dbReference>
<accession>A0A2X5PP38</accession>
<dbReference type="Proteomes" id="UP000248758">
    <property type="component" value="Chromosome 1"/>
</dbReference>
<reference evidence="4 5" key="1">
    <citation type="submission" date="2018-06" db="EMBL/GenBank/DDBJ databases">
        <authorList>
            <consortium name="Pathogen Informatics"/>
            <person name="Doyle S."/>
        </authorList>
    </citation>
    <scope>NUCLEOTIDE SEQUENCE [LARGE SCALE GENOMIC DNA]</scope>
    <source>
        <strain evidence="4 5">NCTC11468</strain>
    </source>
</reference>
<dbReference type="NCBIfam" id="NF002486">
    <property type="entry name" value="PRK01752.1"/>
    <property type="match status" value="1"/>
</dbReference>
<evidence type="ECO:0000259" key="3">
    <source>
        <dbReference type="Pfam" id="PF17775"/>
    </source>
</evidence>
<organism evidence="4 5">
    <name type="scientific">Tatumella ptyseos</name>
    <dbReference type="NCBI Taxonomy" id="82987"/>
    <lineage>
        <taxon>Bacteria</taxon>
        <taxon>Pseudomonadati</taxon>
        <taxon>Pseudomonadota</taxon>
        <taxon>Gammaproteobacteria</taxon>
        <taxon>Enterobacterales</taxon>
        <taxon>Erwiniaceae</taxon>
        <taxon>Tatumella</taxon>
    </lineage>
</organism>
<evidence type="ECO:0000256" key="2">
    <source>
        <dbReference type="HAMAP-Rule" id="MF_00612"/>
    </source>
</evidence>
<dbReference type="HAMAP" id="MF_00612">
    <property type="entry name" value="UPF0225"/>
    <property type="match status" value="1"/>
</dbReference>
<dbReference type="InterPro" id="IPR048469">
    <property type="entry name" value="YchJ-like_M"/>
</dbReference>
<dbReference type="Gene3D" id="3.10.450.50">
    <property type="match status" value="1"/>
</dbReference>
<evidence type="ECO:0000313" key="4">
    <source>
        <dbReference type="EMBL" id="SQK75100.1"/>
    </source>
</evidence>
<comment type="similarity">
    <text evidence="1 2">Belongs to the UPF0225 family.</text>
</comment>
<proteinExistence type="inferred from homology"/>
<evidence type="ECO:0000313" key="5">
    <source>
        <dbReference type="Proteomes" id="UP000248758"/>
    </source>
</evidence>
<dbReference type="Pfam" id="PF17775">
    <property type="entry name" value="YchJ_M-like"/>
    <property type="match status" value="1"/>
</dbReference>
<dbReference type="EMBL" id="LS483499">
    <property type="protein sequence ID" value="SQK75100.1"/>
    <property type="molecule type" value="Genomic_DNA"/>
</dbReference>
<dbReference type="SUPFAM" id="SSF54427">
    <property type="entry name" value="NTF2-like"/>
    <property type="match status" value="1"/>
</dbReference>
<dbReference type="PANTHER" id="PTHR33747:SF1">
    <property type="entry name" value="ADENYLATE CYCLASE-ASSOCIATED CAP C-TERMINAL DOMAIN-CONTAINING PROTEIN"/>
    <property type="match status" value="1"/>
</dbReference>
<dbReference type="NCBIfam" id="NF002449">
    <property type="entry name" value="PRK01617.1"/>
    <property type="match status" value="1"/>
</dbReference>
<evidence type="ECO:0000256" key="1">
    <source>
        <dbReference type="ARBA" id="ARBA00010839"/>
    </source>
</evidence>
<dbReference type="SUPFAM" id="SSF103642">
    <property type="entry name" value="Sec-C motif"/>
    <property type="match status" value="1"/>
</dbReference>
<dbReference type="InterPro" id="IPR032710">
    <property type="entry name" value="NTF2-like_dom_sf"/>
</dbReference>
<gene>
    <name evidence="4" type="primary">ychJ</name>
    <name evidence="4" type="ORF">NCTC11468_02046</name>
</gene>
<dbReference type="KEGG" id="tpty:NCTC11468_02046"/>
<dbReference type="AlphaFoldDB" id="A0A2X5PP38"/>
<protein>
    <recommendedName>
        <fullName evidence="2">UPF0225 protein NCTC11468_02046</fullName>
    </recommendedName>
</protein>
<sequence length="153" mass="17562">MSTEYCPCGNTETYDACCGRYLSGQQRIPDAESLMRSRYTAYQRGNTDWLIATWHPSQRSPELTASLSAGLSETEWLGLNVISHTCEKDSNEAFVTFYARYREKQQTSAIYERSRFIREEQHWYYIDGVHLQAGRNDPCPCGSGKKFKKCCGL</sequence>
<dbReference type="InterPro" id="IPR023006">
    <property type="entry name" value="YchJ-like"/>
</dbReference>
<dbReference type="PANTHER" id="PTHR33747">
    <property type="entry name" value="UPF0225 PROTEIN SCO1677"/>
    <property type="match status" value="1"/>
</dbReference>
<dbReference type="InterPro" id="IPR004027">
    <property type="entry name" value="SEC_C_motif"/>
</dbReference>